<evidence type="ECO:0000313" key="3">
    <source>
        <dbReference type="Proteomes" id="UP001164743"/>
    </source>
</evidence>
<dbReference type="Proteomes" id="UP001164743">
    <property type="component" value="Chromosome 5A"/>
</dbReference>
<sequence>MAQAHDGPLQPAKVCALVPATNPASTPAQSTLAPANNGSRRVRPTPTKGVPVQIPIKYLLWLRSNVPTVVKRSAGSGSGRPPSEYARATSRVPFPIWKCVPTNWDWGMAKAEIIELLGPERPYLAEELTVSDQAGLIGNHNWQLGLWVQQKILNHGRQHLGAFCIGRGASLPCKGGVHRPLPSGPGRVSER</sequence>
<dbReference type="GeneID" id="77809851"/>
<evidence type="ECO:0000256" key="1">
    <source>
        <dbReference type="SAM" id="MobiDB-lite"/>
    </source>
</evidence>
<keyword evidence="3" id="KW-1185">Reference proteome</keyword>
<accession>A0ABY7CHF1</accession>
<protein>
    <submittedName>
        <fullName evidence="2">Uncharacterized protein</fullName>
    </submittedName>
</protein>
<evidence type="ECO:0000313" key="2">
    <source>
        <dbReference type="EMBL" id="WAQ84646.1"/>
    </source>
</evidence>
<gene>
    <name evidence="2" type="ORF">PtA15_5A219</name>
</gene>
<dbReference type="RefSeq" id="XP_053020201.1">
    <property type="nucleotide sequence ID" value="XM_053168956.1"/>
</dbReference>
<feature type="compositionally biased region" description="Polar residues" evidence="1">
    <location>
        <begin position="22"/>
        <end position="39"/>
    </location>
</feature>
<organism evidence="2 3">
    <name type="scientific">Puccinia triticina</name>
    <dbReference type="NCBI Taxonomy" id="208348"/>
    <lineage>
        <taxon>Eukaryota</taxon>
        <taxon>Fungi</taxon>
        <taxon>Dikarya</taxon>
        <taxon>Basidiomycota</taxon>
        <taxon>Pucciniomycotina</taxon>
        <taxon>Pucciniomycetes</taxon>
        <taxon>Pucciniales</taxon>
        <taxon>Pucciniaceae</taxon>
        <taxon>Puccinia</taxon>
    </lineage>
</organism>
<feature type="region of interest" description="Disordered" evidence="1">
    <location>
        <begin position="21"/>
        <end position="47"/>
    </location>
</feature>
<dbReference type="EMBL" id="CP110425">
    <property type="protein sequence ID" value="WAQ84646.1"/>
    <property type="molecule type" value="Genomic_DNA"/>
</dbReference>
<proteinExistence type="predicted"/>
<reference evidence="2" key="1">
    <citation type="submission" date="2022-10" db="EMBL/GenBank/DDBJ databases">
        <title>Puccinia triticina Genome sequencing and assembly.</title>
        <authorList>
            <person name="Li C."/>
        </authorList>
    </citation>
    <scope>NUCLEOTIDE SEQUENCE</scope>
    <source>
        <strain evidence="2">Pt15</strain>
    </source>
</reference>
<name>A0ABY7CHF1_9BASI</name>